<keyword evidence="8" id="KW-1185">Reference proteome</keyword>
<reference evidence="7" key="1">
    <citation type="submission" date="2022-08" db="UniProtKB">
        <authorList>
            <consortium name="EnsemblMetazoa"/>
        </authorList>
    </citation>
    <scope>IDENTIFICATION</scope>
    <source>
        <strain evidence="7">05x7-T-G4-1.051#20</strain>
    </source>
</reference>
<dbReference type="InterPro" id="IPR036383">
    <property type="entry name" value="TSP1_rpt_sf"/>
</dbReference>
<evidence type="ECO:0000256" key="2">
    <source>
        <dbReference type="ARBA" id="ARBA00022525"/>
    </source>
</evidence>
<organism evidence="7 8">
    <name type="scientific">Magallana gigas</name>
    <name type="common">Pacific oyster</name>
    <name type="synonym">Crassostrea gigas</name>
    <dbReference type="NCBI Taxonomy" id="29159"/>
    <lineage>
        <taxon>Eukaryota</taxon>
        <taxon>Metazoa</taxon>
        <taxon>Spiralia</taxon>
        <taxon>Lophotrochozoa</taxon>
        <taxon>Mollusca</taxon>
        <taxon>Bivalvia</taxon>
        <taxon>Autobranchia</taxon>
        <taxon>Pteriomorphia</taxon>
        <taxon>Ostreida</taxon>
        <taxon>Ostreoidea</taxon>
        <taxon>Ostreidae</taxon>
        <taxon>Magallana</taxon>
    </lineage>
</organism>
<dbReference type="AlphaFoldDB" id="A0A8W8HWF3"/>
<dbReference type="PROSITE" id="PS50092">
    <property type="entry name" value="TSP1"/>
    <property type="match status" value="3"/>
</dbReference>
<dbReference type="SUPFAM" id="SSF82895">
    <property type="entry name" value="TSP-1 type 1 repeat"/>
    <property type="match status" value="3"/>
</dbReference>
<feature type="chain" id="PRO_5036497597" description="Hemicentin-1" evidence="6">
    <location>
        <begin position="22"/>
        <end position="240"/>
    </location>
</feature>
<keyword evidence="2" id="KW-0964">Secreted</keyword>
<evidence type="ECO:0000256" key="6">
    <source>
        <dbReference type="SAM" id="SignalP"/>
    </source>
</evidence>
<evidence type="ECO:0000313" key="8">
    <source>
        <dbReference type="Proteomes" id="UP000005408"/>
    </source>
</evidence>
<feature type="signal peptide" evidence="6">
    <location>
        <begin position="1"/>
        <end position="21"/>
    </location>
</feature>
<dbReference type="Pfam" id="PF00090">
    <property type="entry name" value="TSP_1"/>
    <property type="match status" value="3"/>
</dbReference>
<dbReference type="InterPro" id="IPR052065">
    <property type="entry name" value="Compl_asym_regulator"/>
</dbReference>
<evidence type="ECO:0000256" key="4">
    <source>
        <dbReference type="ARBA" id="ARBA00022737"/>
    </source>
</evidence>
<proteinExistence type="predicted"/>
<evidence type="ECO:0008006" key="9">
    <source>
        <dbReference type="Google" id="ProtNLM"/>
    </source>
</evidence>
<evidence type="ECO:0000256" key="3">
    <source>
        <dbReference type="ARBA" id="ARBA00022729"/>
    </source>
</evidence>
<name>A0A8W8HWF3_MAGGI</name>
<evidence type="ECO:0000256" key="5">
    <source>
        <dbReference type="ARBA" id="ARBA00023157"/>
    </source>
</evidence>
<keyword evidence="3 6" id="KW-0732">Signal</keyword>
<dbReference type="FunFam" id="2.20.100.10:FF:000001">
    <property type="entry name" value="semaphorin-5A isoform X1"/>
    <property type="match status" value="1"/>
</dbReference>
<protein>
    <recommendedName>
        <fullName evidence="9">Hemicentin-1</fullName>
    </recommendedName>
</protein>
<dbReference type="PANTHER" id="PTHR22906:SF43">
    <property type="entry name" value="PROPERDIN"/>
    <property type="match status" value="1"/>
</dbReference>
<dbReference type="Gene3D" id="2.20.100.10">
    <property type="entry name" value="Thrombospondin type-1 (TSP1) repeat"/>
    <property type="match status" value="3"/>
</dbReference>
<dbReference type="PANTHER" id="PTHR22906">
    <property type="entry name" value="PROPERDIN"/>
    <property type="match status" value="1"/>
</dbReference>
<dbReference type="Proteomes" id="UP000005408">
    <property type="component" value="Unassembled WGS sequence"/>
</dbReference>
<sequence>MISLRFALYILVCTFPSVSFAGTAEKRLLLSVVYNEWSLWNWCSAPCGITGVRNRTRGCHSTLFGLVNFNGKCDTGGEEKESCVGACPHTTIAATLYPGTWSQWTQFSTCDKTCGGGMHIRHRSCTSGTCVGDSIETASCSDHQCPGTWSSWGPFSPCDKTCEGGIQIRHRTCVSGPCIGDSLESASCNDHLCAATPTHLTTTKATTNTTAMTQWATITSTIKATTAWKEFMSRSIKDVT</sequence>
<dbReference type="InterPro" id="IPR000884">
    <property type="entry name" value="TSP1_rpt"/>
</dbReference>
<dbReference type="SMART" id="SM00209">
    <property type="entry name" value="TSP1"/>
    <property type="match status" value="3"/>
</dbReference>
<comment type="subcellular location">
    <subcellularLocation>
        <location evidence="1">Secreted</location>
    </subcellularLocation>
</comment>
<keyword evidence="5" id="KW-1015">Disulfide bond</keyword>
<evidence type="ECO:0000313" key="7">
    <source>
        <dbReference type="EnsemblMetazoa" id="G11384.2:cds"/>
    </source>
</evidence>
<evidence type="ECO:0000256" key="1">
    <source>
        <dbReference type="ARBA" id="ARBA00004613"/>
    </source>
</evidence>
<dbReference type="EnsemblMetazoa" id="G11384.2">
    <property type="protein sequence ID" value="G11384.2:cds"/>
    <property type="gene ID" value="G11384"/>
</dbReference>
<accession>A0A8W8HWF3</accession>
<keyword evidence="4" id="KW-0677">Repeat</keyword>